<keyword evidence="6 8" id="KW-0472">Membrane</keyword>
<evidence type="ECO:0000256" key="2">
    <source>
        <dbReference type="ARBA" id="ARBA00008034"/>
    </source>
</evidence>
<accession>A0A2U2AT68</accession>
<feature type="transmembrane region" description="Helical" evidence="8">
    <location>
        <begin position="138"/>
        <end position="156"/>
    </location>
</feature>
<feature type="transmembrane region" description="Helical" evidence="8">
    <location>
        <begin position="225"/>
        <end position="246"/>
    </location>
</feature>
<protein>
    <recommendedName>
        <fullName evidence="11">Metal ABC transporter permease</fullName>
    </recommendedName>
</protein>
<dbReference type="CDD" id="cd06550">
    <property type="entry name" value="TM_ABC_iron-siderophores_like"/>
    <property type="match status" value="1"/>
</dbReference>
<keyword evidence="5 8" id="KW-1133">Transmembrane helix</keyword>
<sequence length="313" mass="33742">MEQLLALLIEPFQYEYMVKAIIMSLLVGAVCAFLSAYLVLKGWSLMGDALSHSVVPGVAGAYALSLPYAIGAFFTGILAALAMGLVKHFTKLREDAIIGLIFSSFFAAGLLIISLNPTPISINSIVFGNILGISDGDALQAAIITIISLLLLLCYWKDLMLLFFDEVQAKTIGLPVMRLQILFFVLLSACIVAALQTVGAILVIAMVITPGATAYLLTDRFGVMLTLAVMIGALSSFIGAYVSFFLPGGTTGSLIVVLQTTLFLLTFLFAPKHGHFAKRRSARRSTSLSESIDEIEETLMQDEEKLTKKEVSL</sequence>
<evidence type="ECO:0008006" key="11">
    <source>
        <dbReference type="Google" id="ProtNLM"/>
    </source>
</evidence>
<feature type="transmembrane region" description="Helical" evidence="8">
    <location>
        <begin position="97"/>
        <end position="118"/>
    </location>
</feature>
<dbReference type="GO" id="GO:0071281">
    <property type="term" value="P:cellular response to iron ion"/>
    <property type="evidence" value="ECO:0007669"/>
    <property type="project" value="UniProtKB-ARBA"/>
</dbReference>
<dbReference type="RefSeq" id="WP_109217784.1">
    <property type="nucleotide sequence ID" value="NZ_QEWT01000001.1"/>
</dbReference>
<evidence type="ECO:0000256" key="6">
    <source>
        <dbReference type="ARBA" id="ARBA00023136"/>
    </source>
</evidence>
<name>A0A2U2AT68_9GAMM</name>
<dbReference type="SUPFAM" id="SSF81345">
    <property type="entry name" value="ABC transporter involved in vitamin B12 uptake, BtuC"/>
    <property type="match status" value="1"/>
</dbReference>
<evidence type="ECO:0000256" key="1">
    <source>
        <dbReference type="ARBA" id="ARBA00004141"/>
    </source>
</evidence>
<evidence type="ECO:0000256" key="7">
    <source>
        <dbReference type="RuleBase" id="RU003943"/>
    </source>
</evidence>
<dbReference type="Pfam" id="PF00950">
    <property type="entry name" value="ABC-3"/>
    <property type="match status" value="1"/>
</dbReference>
<feature type="transmembrane region" description="Helical" evidence="8">
    <location>
        <begin position="252"/>
        <end position="270"/>
    </location>
</feature>
<reference evidence="10" key="1">
    <citation type="submission" date="2018-05" db="EMBL/GenBank/DDBJ databases">
        <title>Ignatzschineria dubaiensis sp. nov., isolated from necrotic foot tissues of dromedaries (Camelus dromedarius) and associated maggots in Dubai, United Arab Emirates.</title>
        <authorList>
            <person name="Tsang C.C."/>
            <person name="Tang J.Y.M."/>
            <person name="Fong J.Y.H."/>
            <person name="Kinne J."/>
            <person name="Lee H.H."/>
            <person name="Joseph M."/>
            <person name="Jose S."/>
            <person name="Schuster R.K."/>
            <person name="Tang Y."/>
            <person name="Sivakumar S."/>
            <person name="Chen J.H.K."/>
            <person name="Teng J.L.L."/>
            <person name="Lau S.K.P."/>
            <person name="Wernery U."/>
            <person name="Woo P.C.Y."/>
        </authorList>
    </citation>
    <scope>NUCLEOTIDE SEQUENCE [LARGE SCALE GENOMIC DNA]</scope>
    <source>
        <strain evidence="10">UAE-HKU57</strain>
    </source>
</reference>
<comment type="subcellular location">
    <subcellularLocation>
        <location evidence="7">Cell membrane</location>
        <topology evidence="7">Multi-pass membrane protein</topology>
    </subcellularLocation>
    <subcellularLocation>
        <location evidence="1">Membrane</location>
        <topology evidence="1">Multi-pass membrane protein</topology>
    </subcellularLocation>
</comment>
<keyword evidence="3" id="KW-0408">Iron</keyword>
<comment type="similarity">
    <text evidence="2 7">Belongs to the ABC-3 integral membrane protein family.</text>
</comment>
<dbReference type="FunFam" id="1.10.3470.10:FF:000003">
    <property type="entry name" value="Iron ABC transporter permease SitD"/>
    <property type="match status" value="1"/>
</dbReference>
<dbReference type="GO" id="GO:0055085">
    <property type="term" value="P:transmembrane transport"/>
    <property type="evidence" value="ECO:0007669"/>
    <property type="project" value="InterPro"/>
</dbReference>
<feature type="transmembrane region" description="Helical" evidence="8">
    <location>
        <begin position="60"/>
        <end position="85"/>
    </location>
</feature>
<dbReference type="InterPro" id="IPR001626">
    <property type="entry name" value="ABC_TroCD"/>
</dbReference>
<feature type="transmembrane region" description="Helical" evidence="8">
    <location>
        <begin position="20"/>
        <end position="40"/>
    </location>
</feature>
<keyword evidence="3" id="KW-0410">Iron transport</keyword>
<keyword evidence="7" id="KW-0813">Transport</keyword>
<dbReference type="GO" id="GO:0010043">
    <property type="term" value="P:response to zinc ion"/>
    <property type="evidence" value="ECO:0007669"/>
    <property type="project" value="TreeGrafter"/>
</dbReference>
<dbReference type="PANTHER" id="PTHR30477:SF13">
    <property type="entry name" value="IRON TRANSPORT SYSTEM MEMBRANE PROTEIN HI_0360-RELATED"/>
    <property type="match status" value="1"/>
</dbReference>
<gene>
    <name evidence="9" type="ORF">DC077_01210</name>
</gene>
<evidence type="ECO:0000256" key="5">
    <source>
        <dbReference type="ARBA" id="ARBA00022989"/>
    </source>
</evidence>
<organism evidence="9 10">
    <name type="scientific">Ignatzschineria cameli</name>
    <dbReference type="NCBI Taxonomy" id="2182793"/>
    <lineage>
        <taxon>Bacteria</taxon>
        <taxon>Pseudomonadati</taxon>
        <taxon>Pseudomonadota</taxon>
        <taxon>Gammaproteobacteria</taxon>
        <taxon>Cardiobacteriales</taxon>
        <taxon>Ignatzschineriaceae</taxon>
        <taxon>Ignatzschineria</taxon>
    </lineage>
</organism>
<dbReference type="GO" id="GO:0006826">
    <property type="term" value="P:iron ion transport"/>
    <property type="evidence" value="ECO:0007669"/>
    <property type="project" value="UniProtKB-KW"/>
</dbReference>
<keyword evidence="4 7" id="KW-0812">Transmembrane</keyword>
<evidence type="ECO:0000313" key="9">
    <source>
        <dbReference type="EMBL" id="PWD87928.1"/>
    </source>
</evidence>
<dbReference type="Gene3D" id="1.10.3470.10">
    <property type="entry name" value="ABC transporter involved in vitamin B12 uptake, BtuC"/>
    <property type="match status" value="1"/>
</dbReference>
<evidence type="ECO:0000256" key="3">
    <source>
        <dbReference type="ARBA" id="ARBA00022496"/>
    </source>
</evidence>
<dbReference type="EMBL" id="QEWW01000001">
    <property type="protein sequence ID" value="PWD87928.1"/>
    <property type="molecule type" value="Genomic_DNA"/>
</dbReference>
<keyword evidence="3" id="KW-0406">Ion transport</keyword>
<feature type="transmembrane region" description="Helical" evidence="8">
    <location>
        <begin position="176"/>
        <end position="195"/>
    </location>
</feature>
<evidence type="ECO:0000256" key="8">
    <source>
        <dbReference type="SAM" id="Phobius"/>
    </source>
</evidence>
<dbReference type="GO" id="GO:0043190">
    <property type="term" value="C:ATP-binding cassette (ABC) transporter complex"/>
    <property type="evidence" value="ECO:0007669"/>
    <property type="project" value="InterPro"/>
</dbReference>
<dbReference type="AlphaFoldDB" id="A0A2U2AT68"/>
<dbReference type="PANTHER" id="PTHR30477">
    <property type="entry name" value="ABC-TRANSPORTER METAL-BINDING PROTEIN"/>
    <property type="match status" value="1"/>
</dbReference>
<evidence type="ECO:0000256" key="4">
    <source>
        <dbReference type="ARBA" id="ARBA00022692"/>
    </source>
</evidence>
<proteinExistence type="inferred from homology"/>
<comment type="caution">
    <text evidence="9">The sequence shown here is derived from an EMBL/GenBank/DDBJ whole genome shotgun (WGS) entry which is preliminary data.</text>
</comment>
<dbReference type="InterPro" id="IPR037294">
    <property type="entry name" value="ABC_BtuC-like"/>
</dbReference>
<dbReference type="Proteomes" id="UP000245059">
    <property type="component" value="Unassembled WGS sequence"/>
</dbReference>
<evidence type="ECO:0000313" key="10">
    <source>
        <dbReference type="Proteomes" id="UP000245059"/>
    </source>
</evidence>